<dbReference type="Proteomes" id="UP001063166">
    <property type="component" value="Unassembled WGS sequence"/>
</dbReference>
<protein>
    <submittedName>
        <fullName evidence="1">Uncharacterized protein</fullName>
    </submittedName>
</protein>
<gene>
    <name evidence="1" type="ORF">LshimejAT787_0704760</name>
</gene>
<proteinExistence type="predicted"/>
<organism evidence="1 2">
    <name type="scientific">Lyophyllum shimeji</name>
    <name type="common">Hon-shimeji</name>
    <name type="synonym">Tricholoma shimeji</name>
    <dbReference type="NCBI Taxonomy" id="47721"/>
    <lineage>
        <taxon>Eukaryota</taxon>
        <taxon>Fungi</taxon>
        <taxon>Dikarya</taxon>
        <taxon>Basidiomycota</taxon>
        <taxon>Agaricomycotina</taxon>
        <taxon>Agaricomycetes</taxon>
        <taxon>Agaricomycetidae</taxon>
        <taxon>Agaricales</taxon>
        <taxon>Tricholomatineae</taxon>
        <taxon>Lyophyllaceae</taxon>
        <taxon>Lyophyllum</taxon>
    </lineage>
</organism>
<keyword evidence="2" id="KW-1185">Reference proteome</keyword>
<dbReference type="AlphaFoldDB" id="A0A9P3PQL5"/>
<comment type="caution">
    <text evidence="1">The sequence shown here is derived from an EMBL/GenBank/DDBJ whole genome shotgun (WGS) entry which is preliminary data.</text>
</comment>
<sequence length="108" mass="11929">MMGRDEWAKLGRKNSNAAVEAEFEWTWPFLASLGVFASEGQPALGRFERLSINPLAGNLAGLHSVAVKTTPNTSVLRILRAQLDRPRFHSQAVRKAALLSSLNADWKI</sequence>
<evidence type="ECO:0000313" key="1">
    <source>
        <dbReference type="EMBL" id="GLB39966.1"/>
    </source>
</evidence>
<reference evidence="1" key="1">
    <citation type="submission" date="2022-07" db="EMBL/GenBank/DDBJ databases">
        <title>The genome of Lyophyllum shimeji provides insight into the initial evolution of ectomycorrhizal fungal genome.</title>
        <authorList>
            <person name="Kobayashi Y."/>
            <person name="Shibata T."/>
            <person name="Hirakawa H."/>
            <person name="Shigenobu S."/>
            <person name="Nishiyama T."/>
            <person name="Yamada A."/>
            <person name="Hasebe M."/>
            <person name="Kawaguchi M."/>
        </authorList>
    </citation>
    <scope>NUCLEOTIDE SEQUENCE</scope>
    <source>
        <strain evidence="1">AT787</strain>
    </source>
</reference>
<evidence type="ECO:0000313" key="2">
    <source>
        <dbReference type="Proteomes" id="UP001063166"/>
    </source>
</evidence>
<accession>A0A9P3PQL5</accession>
<dbReference type="EMBL" id="BRPK01000007">
    <property type="protein sequence ID" value="GLB39966.1"/>
    <property type="molecule type" value="Genomic_DNA"/>
</dbReference>
<name>A0A9P3PQL5_LYOSH</name>